<name>A0ABU0GN07_9CELL</name>
<keyword evidence="1" id="KW-0732">Signal</keyword>
<feature type="signal peptide" evidence="1">
    <location>
        <begin position="1"/>
        <end position="35"/>
    </location>
</feature>
<dbReference type="Pfam" id="PF00496">
    <property type="entry name" value="SBP_bac_5"/>
    <property type="match status" value="1"/>
</dbReference>
<feature type="domain" description="Solute-binding protein family 5" evidence="2">
    <location>
        <begin position="98"/>
        <end position="454"/>
    </location>
</feature>
<dbReference type="PANTHER" id="PTHR30290:SF65">
    <property type="entry name" value="MONOACYL PHOSPHATIDYLINOSITOL TETRAMANNOSIDE-BINDING PROTEIN LPQW-RELATED"/>
    <property type="match status" value="1"/>
</dbReference>
<dbReference type="Gene3D" id="3.40.190.10">
    <property type="entry name" value="Periplasmic binding protein-like II"/>
    <property type="match status" value="1"/>
</dbReference>
<evidence type="ECO:0000313" key="4">
    <source>
        <dbReference type="Proteomes" id="UP001240250"/>
    </source>
</evidence>
<dbReference type="Gene3D" id="3.10.105.10">
    <property type="entry name" value="Dipeptide-binding Protein, Domain 3"/>
    <property type="match status" value="1"/>
</dbReference>
<gene>
    <name evidence="3" type="ORF">JO380_002346</name>
</gene>
<dbReference type="RefSeq" id="WP_070320504.1">
    <property type="nucleotide sequence ID" value="NZ_JAUSVM010000001.1"/>
</dbReference>
<keyword evidence="4" id="KW-1185">Reference proteome</keyword>
<feature type="chain" id="PRO_5047493367" evidence="1">
    <location>
        <begin position="36"/>
        <end position="553"/>
    </location>
</feature>
<dbReference type="Proteomes" id="UP001240250">
    <property type="component" value="Unassembled WGS sequence"/>
</dbReference>
<accession>A0ABU0GN07</accession>
<proteinExistence type="predicted"/>
<evidence type="ECO:0000313" key="3">
    <source>
        <dbReference type="EMBL" id="MDQ0425965.1"/>
    </source>
</evidence>
<organism evidence="3 4">
    <name type="scientific">Cellulomonas iranensis</name>
    <dbReference type="NCBI Taxonomy" id="76862"/>
    <lineage>
        <taxon>Bacteria</taxon>
        <taxon>Bacillati</taxon>
        <taxon>Actinomycetota</taxon>
        <taxon>Actinomycetes</taxon>
        <taxon>Micrococcales</taxon>
        <taxon>Cellulomonadaceae</taxon>
        <taxon>Cellulomonas</taxon>
    </lineage>
</organism>
<dbReference type="InterPro" id="IPR039424">
    <property type="entry name" value="SBP_5"/>
</dbReference>
<evidence type="ECO:0000259" key="2">
    <source>
        <dbReference type="Pfam" id="PF00496"/>
    </source>
</evidence>
<sequence length="553" mass="57872">MTTAPHAPARRPRARLRAVAALVPALLLAACSTAAAPAVGPSDAAAASAGPVPGGTLRFALGASPSGVDPQQVGSNVSIYVARQLADSLTDQDPETGEIVPWLATSWDVSDDLTQFTFHLRDGVTFSDGTPLTAETVKANLDVLARGLGAGSALATSYLTGYVETRVDDESTATVVFEAPNAQFLQATSTVSLAILSDATTRVAPEARLQGDVVGSGPFVLESYTQDQGAVLTRRDGYAWASGVSDHDGEAYLDRIEFTVVPESGVRAGGLASDQFDAIGDVLPQDVAQVEAADGAVLTRTNPGVVFVLQPNVTAAPLDDPDVRRAVNLAIDRQQIVDTVLSDAFRPATSVLASTTPGYVELSDELAPDAAAASDLLDDAGWEPGDDGIRQKDGQRLTFDVVYAPLFTGSQAVLELVQQQLRAAGVDLQIRQQTPAEQQQSLTAGAFGTYYYNVTRADGDILRTQFSSTLRNINQRPADDVLDPLLDAQLAAADPAARADLVAQAQREVLDQGLAIPLFELAQSIGVAGGVHGVAFDASSRLLFHDAWIEAAS</sequence>
<comment type="caution">
    <text evidence="3">The sequence shown here is derived from an EMBL/GenBank/DDBJ whole genome shotgun (WGS) entry which is preliminary data.</text>
</comment>
<protein>
    <submittedName>
        <fullName evidence="3">Peptide/nickel transport system substrate-binding protein</fullName>
    </submittedName>
</protein>
<dbReference type="EMBL" id="JAUSVM010000001">
    <property type="protein sequence ID" value="MDQ0425965.1"/>
    <property type="molecule type" value="Genomic_DNA"/>
</dbReference>
<dbReference type="SUPFAM" id="SSF53850">
    <property type="entry name" value="Periplasmic binding protein-like II"/>
    <property type="match status" value="1"/>
</dbReference>
<dbReference type="InterPro" id="IPR000914">
    <property type="entry name" value="SBP_5_dom"/>
</dbReference>
<reference evidence="3 4" key="1">
    <citation type="submission" date="2023-07" db="EMBL/GenBank/DDBJ databases">
        <title>Sequencing the genomes of 1000 actinobacteria strains.</title>
        <authorList>
            <person name="Klenk H.-P."/>
        </authorList>
    </citation>
    <scope>NUCLEOTIDE SEQUENCE [LARGE SCALE GENOMIC DNA]</scope>
    <source>
        <strain evidence="3 4">DSM 14785</strain>
    </source>
</reference>
<dbReference type="PIRSF" id="PIRSF002741">
    <property type="entry name" value="MppA"/>
    <property type="match status" value="1"/>
</dbReference>
<dbReference type="InterPro" id="IPR030678">
    <property type="entry name" value="Peptide/Ni-bd"/>
</dbReference>
<evidence type="ECO:0000256" key="1">
    <source>
        <dbReference type="SAM" id="SignalP"/>
    </source>
</evidence>
<dbReference type="PANTHER" id="PTHR30290">
    <property type="entry name" value="PERIPLASMIC BINDING COMPONENT OF ABC TRANSPORTER"/>
    <property type="match status" value="1"/>
</dbReference>
<dbReference type="CDD" id="cd08492">
    <property type="entry name" value="PBP2_NikA_DppA_OppA_like_15"/>
    <property type="match status" value="1"/>
</dbReference>